<dbReference type="InParanoid" id="D3BN20"/>
<dbReference type="RefSeq" id="XP_020429511.1">
    <property type="nucleotide sequence ID" value="XM_020583324.1"/>
</dbReference>
<dbReference type="GO" id="GO:0003824">
    <property type="term" value="F:catalytic activity"/>
    <property type="evidence" value="ECO:0007669"/>
    <property type="project" value="InterPro"/>
</dbReference>
<dbReference type="InterPro" id="IPR036691">
    <property type="entry name" value="Endo/exonu/phosph_ase_sf"/>
</dbReference>
<proteinExistence type="predicted"/>
<dbReference type="SUPFAM" id="SSF56672">
    <property type="entry name" value="DNA/RNA polymerases"/>
    <property type="match status" value="1"/>
</dbReference>
<feature type="domain" description="Endonuclease/exonuclease/phosphatase" evidence="3">
    <location>
        <begin position="377"/>
        <end position="585"/>
    </location>
</feature>
<dbReference type="Gene3D" id="3.60.10.10">
    <property type="entry name" value="Endonuclease/exonuclease/phosphatase"/>
    <property type="match status" value="1"/>
</dbReference>
<keyword evidence="5" id="KW-1185">Reference proteome</keyword>
<dbReference type="GeneID" id="31368063"/>
<name>D3BN20_HETP5</name>
<dbReference type="Pfam" id="PF03372">
    <property type="entry name" value="Exo_endo_phos"/>
    <property type="match status" value="1"/>
</dbReference>
<feature type="domain" description="Reverse transcriptase" evidence="2">
    <location>
        <begin position="806"/>
        <end position="1022"/>
    </location>
</feature>
<dbReference type="PANTHER" id="PTHR31635:SF196">
    <property type="entry name" value="REVERSE TRANSCRIPTASE DOMAIN-CONTAINING PROTEIN-RELATED"/>
    <property type="match status" value="1"/>
</dbReference>
<dbReference type="Proteomes" id="UP000001396">
    <property type="component" value="Unassembled WGS sequence"/>
</dbReference>
<dbReference type="Pfam" id="PF00078">
    <property type="entry name" value="RVT_1"/>
    <property type="match status" value="1"/>
</dbReference>
<evidence type="ECO:0000313" key="4">
    <source>
        <dbReference type="EMBL" id="EFA77382.1"/>
    </source>
</evidence>
<dbReference type="CDD" id="cd01650">
    <property type="entry name" value="RT_nLTR_like"/>
    <property type="match status" value="1"/>
</dbReference>
<comment type="caution">
    <text evidence="4">The sequence shown here is derived from an EMBL/GenBank/DDBJ whole genome shotgun (WGS) entry which is preliminary data.</text>
</comment>
<evidence type="ECO:0000259" key="2">
    <source>
        <dbReference type="Pfam" id="PF00078"/>
    </source>
</evidence>
<evidence type="ECO:0000259" key="3">
    <source>
        <dbReference type="Pfam" id="PF03372"/>
    </source>
</evidence>
<dbReference type="AlphaFoldDB" id="D3BN20"/>
<feature type="compositionally biased region" description="Polar residues" evidence="1">
    <location>
        <begin position="330"/>
        <end position="348"/>
    </location>
</feature>
<dbReference type="EMBL" id="ADBJ01000043">
    <property type="protein sequence ID" value="EFA77382.1"/>
    <property type="molecule type" value="Genomic_DNA"/>
</dbReference>
<evidence type="ECO:0000313" key="5">
    <source>
        <dbReference type="Proteomes" id="UP000001396"/>
    </source>
</evidence>
<dbReference type="STRING" id="670386.D3BN20"/>
<dbReference type="InterPro" id="IPR043502">
    <property type="entry name" value="DNA/RNA_pol_sf"/>
</dbReference>
<feature type="region of interest" description="Disordered" evidence="1">
    <location>
        <begin position="314"/>
        <end position="348"/>
    </location>
</feature>
<evidence type="ECO:0000256" key="1">
    <source>
        <dbReference type="SAM" id="MobiDB-lite"/>
    </source>
</evidence>
<dbReference type="OMA" id="VPFRHES"/>
<organism evidence="4 5">
    <name type="scientific">Heterostelium pallidum (strain ATCC 26659 / Pp 5 / PN500)</name>
    <name type="common">Cellular slime mold</name>
    <name type="synonym">Polysphondylium pallidum</name>
    <dbReference type="NCBI Taxonomy" id="670386"/>
    <lineage>
        <taxon>Eukaryota</taxon>
        <taxon>Amoebozoa</taxon>
        <taxon>Evosea</taxon>
        <taxon>Eumycetozoa</taxon>
        <taxon>Dictyostelia</taxon>
        <taxon>Acytosteliales</taxon>
        <taxon>Acytosteliaceae</taxon>
        <taxon>Heterostelium</taxon>
    </lineage>
</organism>
<reference evidence="4 5" key="1">
    <citation type="journal article" date="2011" name="Genome Res.">
        <title>Phylogeny-wide analysis of social amoeba genomes highlights ancient origins for complex intercellular communication.</title>
        <authorList>
            <person name="Heidel A.J."/>
            <person name="Lawal H.M."/>
            <person name="Felder M."/>
            <person name="Schilde C."/>
            <person name="Helps N.R."/>
            <person name="Tunggal B."/>
            <person name="Rivero F."/>
            <person name="John U."/>
            <person name="Schleicher M."/>
            <person name="Eichinger L."/>
            <person name="Platzer M."/>
            <person name="Noegel A.A."/>
            <person name="Schaap P."/>
            <person name="Gloeckner G."/>
        </authorList>
    </citation>
    <scope>NUCLEOTIDE SEQUENCE [LARGE SCALE GENOMIC DNA]</scope>
    <source>
        <strain evidence="5">ATCC 26659 / Pp 5 / PN500</strain>
    </source>
</reference>
<dbReference type="SUPFAM" id="SSF56219">
    <property type="entry name" value="DNase I-like"/>
    <property type="match status" value="1"/>
</dbReference>
<sequence>MYGNMGQSSEDTVVRCVVEFVFSYHEEYSNGFYFYLFILENPDLVQYDSNNVSMYLVFACHLEDVQLPVEGFPCKFVNQDISFYSAVLNLRSYQLIYQISLVLRSLVDSLFLNMDNVGAKIAKFYKSKHKYTYATEFKQLIKLNTLYVRLCFPNSKYITTATRDKLHDLFQIVYKDSVLTAKKNSVTFSGRVDSERLGELHQFCNGNLSATKSRKVTAFFPEFNFIRVSALASKDCLEAVSKEFDDEGIERMFGHTPVHFSHSSTKLVTNDVNKPIWKTSSWYLFPNEKIFKGIDAKDEKSGFKCTLIPYKPPPVKPAPATGNALKPKTDSTAAPANAPGSSSVADNKIQTADKPCAVPEDLGKDGEEDDECFKALVWNCRGAASNASIADISSTITGYNPQLTILTETNNINNQFHQTFNPFNQPNKILAVSNGKGTGVAIIAHTSRIKIKPILLDKSGRFILFNVNYVGGHSLNMLAVYAPASYWEKKSFPEMLLSTPELWCPNRIDLICGDLNCVPGDGSPLSVVLDSLSDEHDLVDLGQTVDIPTYRSPITGIARRIDRAYAKSSLLNNSFKVVPNALSDHAMLSFSIPTGISSKLPPTPWRLDRYTAMESVVNSTELSSNIRTKASNDLLLLQSEEHSVRDSIRKMNQQLHGEVPSKMLTAKLAQSKKDSSIPGLYRGNKSVTSDIDEMTKIMHRFYSKLFAAEKDNPELHAEMLKRAWDCSSSRFSEMVGIQFTIEEVADIILSSNPHKSPGPDGLGLWFYREHIDTIAPILTTLFNKVLTGEQHIPQNFKVGVITTIFKKGDIYDPANRRPITLLNCDYKILSKSINERLKPEVEKVVSVYQTGFVKNRYIMDNIITMKEIIDYCKQRGIKGLITLFDFNKAFDSISHGSIRRTLLHVGTPIHLVELIMNMISGSTAQVLVNGFLTDPIALNRGTKQGDPLSATLFVLVIECLSRCIRLCPAAGLPINDHGHALKINQFADDSATYSPSFKDLNTKLRMFDMFCDATSSLVNATKKSRNSITYCLGTCGRPTPIRSSTPRNIKTQ</sequence>
<dbReference type="InterPro" id="IPR000477">
    <property type="entry name" value="RT_dom"/>
</dbReference>
<protein>
    <submittedName>
        <fullName evidence="4">Pol</fullName>
    </submittedName>
</protein>
<dbReference type="PANTHER" id="PTHR31635">
    <property type="entry name" value="REVERSE TRANSCRIPTASE DOMAIN-CONTAINING PROTEIN-RELATED"/>
    <property type="match status" value="1"/>
</dbReference>
<dbReference type="FunCoup" id="D3BN20">
    <property type="interactions" value="10"/>
</dbReference>
<gene>
    <name evidence="4" type="ORF">PPL_12596</name>
</gene>
<accession>D3BN20</accession>
<dbReference type="InterPro" id="IPR005135">
    <property type="entry name" value="Endo/exonuclease/phosphatase"/>
</dbReference>